<dbReference type="Gene3D" id="1.25.40.10">
    <property type="entry name" value="Tetratricopeptide repeat domain"/>
    <property type="match status" value="4"/>
</dbReference>
<dbReference type="PROSITE" id="PS50005">
    <property type="entry name" value="TPR"/>
    <property type="match status" value="1"/>
</dbReference>
<dbReference type="SUPFAM" id="SSF53756">
    <property type="entry name" value="UDP-Glycosyltransferase/glycogen phosphorylase"/>
    <property type="match status" value="1"/>
</dbReference>
<dbReference type="Pfam" id="PF13432">
    <property type="entry name" value="TPR_16"/>
    <property type="match status" value="1"/>
</dbReference>
<evidence type="ECO:0000313" key="4">
    <source>
        <dbReference type="EMBL" id="OYD81072.1"/>
    </source>
</evidence>
<dbReference type="InterPro" id="IPR050498">
    <property type="entry name" value="Ycf3"/>
</dbReference>
<dbReference type="SUPFAM" id="SSF48452">
    <property type="entry name" value="TPR-like"/>
    <property type="match status" value="2"/>
</dbReference>
<keyword evidence="2 3" id="KW-0802">TPR repeat</keyword>
<proteinExistence type="predicted"/>
<name>A0A235H5N4_AZOBR</name>
<dbReference type="Gene3D" id="3.40.50.2000">
    <property type="entry name" value="Glycogen Phosphorylase B"/>
    <property type="match status" value="1"/>
</dbReference>
<dbReference type="Proteomes" id="UP000215367">
    <property type="component" value="Unassembled WGS sequence"/>
</dbReference>
<evidence type="ECO:0000256" key="2">
    <source>
        <dbReference type="ARBA" id="ARBA00022803"/>
    </source>
</evidence>
<keyword evidence="1" id="KW-0677">Repeat</keyword>
<dbReference type="EMBL" id="NOWT01000039">
    <property type="protein sequence ID" value="OYD81072.1"/>
    <property type="molecule type" value="Genomic_DNA"/>
</dbReference>
<dbReference type="InterPro" id="IPR011990">
    <property type="entry name" value="TPR-like_helical_dom_sf"/>
</dbReference>
<evidence type="ECO:0000256" key="1">
    <source>
        <dbReference type="ARBA" id="ARBA00022737"/>
    </source>
</evidence>
<comment type="caution">
    <text evidence="4">The sequence shown here is derived from an EMBL/GenBank/DDBJ whole genome shotgun (WGS) entry which is preliminary data.</text>
</comment>
<dbReference type="Pfam" id="PF14559">
    <property type="entry name" value="TPR_19"/>
    <property type="match status" value="1"/>
</dbReference>
<dbReference type="InterPro" id="IPR019734">
    <property type="entry name" value="TPR_rpt"/>
</dbReference>
<reference evidence="4 5" key="1">
    <citation type="submission" date="2017-07" db="EMBL/GenBank/DDBJ databases">
        <title>Whole genome sequence of Azospirillum brasilense 2A1, a potential biofertilizer strain.</title>
        <authorList>
            <person name="Fontana C.A."/>
            <person name="Toffoli L.M."/>
            <person name="Salazar S.M."/>
            <person name="Puglisi E."/>
            <person name="Pedraza R."/>
            <person name="Bassi D."/>
            <person name="Cocconcelli P.S."/>
        </authorList>
    </citation>
    <scope>NUCLEOTIDE SEQUENCE [LARGE SCALE GENOMIC DNA]</scope>
    <source>
        <strain evidence="4 5">2A1</strain>
    </source>
</reference>
<dbReference type="AlphaFoldDB" id="A0A235H5N4"/>
<evidence type="ECO:0000256" key="3">
    <source>
        <dbReference type="PROSITE-ProRule" id="PRU00339"/>
    </source>
</evidence>
<feature type="repeat" description="TPR" evidence="3">
    <location>
        <begin position="38"/>
        <end position="71"/>
    </location>
</feature>
<dbReference type="RefSeq" id="WP_094306670.1">
    <property type="nucleotide sequence ID" value="NZ_NOWT01000039.1"/>
</dbReference>
<organism evidence="4 5">
    <name type="scientific">Azospirillum brasilense</name>
    <dbReference type="NCBI Taxonomy" id="192"/>
    <lineage>
        <taxon>Bacteria</taxon>
        <taxon>Pseudomonadati</taxon>
        <taxon>Pseudomonadota</taxon>
        <taxon>Alphaproteobacteria</taxon>
        <taxon>Rhodospirillales</taxon>
        <taxon>Azospirillaceae</taxon>
        <taxon>Azospirillum</taxon>
    </lineage>
</organism>
<dbReference type="PANTHER" id="PTHR44858">
    <property type="entry name" value="TETRATRICOPEPTIDE REPEAT PROTEIN 6"/>
    <property type="match status" value="1"/>
</dbReference>
<evidence type="ECO:0000313" key="5">
    <source>
        <dbReference type="Proteomes" id="UP000215367"/>
    </source>
</evidence>
<dbReference type="SMART" id="SM00028">
    <property type="entry name" value="TPR"/>
    <property type="match status" value="8"/>
</dbReference>
<gene>
    <name evidence="4" type="ORF">CHT98_28015</name>
</gene>
<protein>
    <submittedName>
        <fullName evidence="4">Uncharacterized protein</fullName>
    </submittedName>
</protein>
<sequence>MATIIEALLAAIDHHQSGRLAEAATLYGRILEADPEQPDAAQFLGVLHAQTGRPADGVRLLRRALALRPDSASGQSNLAGALQTMGDAAGAEAGYARALRLDPLLADAHASRAGALRDLNRVPEAARSAQRALALLPASADALVNLAETALAERRAGEAERLAGRAAALAPGSPAAQMMLGSSCAAQKRWDAAEAAYRAALDLAPGYGAAWGNLGSLLAGQGRFDEALEAFAMAEGRGFSGPSLWSARGGALLAMARPVEALADFDRVLEARPGDAGMRWNRGFARLLAGDYDGGWPEFDWRRHDSRAEPPWRRFAQPTWTGGDIAGRTILLYAEQGLGDTLQFARYVPLVAERGARVILEVQRPLINALSDLPGVERLVARGDPLPDFDLECPLMSLPRAFGTRLGEVPTAVPYLQPDPQRAAAWSERLADGPGLRVGLVWAGNPRFPGDALRSPRLAGLRPVLDVPGVRFFGLQMGPGREDLEGMAMPPSFMDLGPEIADFADTAAIMANLDLVISSCTGPAHLAGALGVPVWVVLPLSPDWRWLLGREDSPWYPTARLFRQTRVGDWAEVAGRVADALRAMSLASPLPTSPFRISG</sequence>
<accession>A0A235H5N4</accession>
<dbReference type="PANTHER" id="PTHR44858:SF1">
    <property type="entry name" value="UDP-N-ACETYLGLUCOSAMINE--PEPTIDE N-ACETYLGLUCOSAMINYLTRANSFERASE SPINDLY-RELATED"/>
    <property type="match status" value="1"/>
</dbReference>